<proteinExistence type="predicted"/>
<feature type="transmembrane region" description="Helical" evidence="10">
    <location>
        <begin position="75"/>
        <end position="97"/>
    </location>
</feature>
<evidence type="ECO:0000256" key="1">
    <source>
        <dbReference type="ARBA" id="ARBA00004651"/>
    </source>
</evidence>
<dbReference type="PANTHER" id="PTHR24221">
    <property type="entry name" value="ATP-BINDING CASSETTE SUB-FAMILY B"/>
    <property type="match status" value="1"/>
</dbReference>
<dbReference type="GO" id="GO:0140359">
    <property type="term" value="F:ABC-type transporter activity"/>
    <property type="evidence" value="ECO:0007669"/>
    <property type="project" value="InterPro"/>
</dbReference>
<evidence type="ECO:0000256" key="4">
    <source>
        <dbReference type="ARBA" id="ARBA00022692"/>
    </source>
</evidence>
<keyword evidence="7 10" id="KW-1133">Transmembrane helix</keyword>
<dbReference type="FunFam" id="3.40.50.300:FF:000186">
    <property type="entry name" value="ATP-binding cassette sub-family B member 7, mitochondrial"/>
    <property type="match status" value="1"/>
</dbReference>
<dbReference type="Pfam" id="PF00664">
    <property type="entry name" value="ABC_membrane"/>
    <property type="match status" value="1"/>
</dbReference>
<evidence type="ECO:0000256" key="10">
    <source>
        <dbReference type="SAM" id="Phobius"/>
    </source>
</evidence>
<gene>
    <name evidence="13" type="ORF">IPJ48_14150</name>
</gene>
<evidence type="ECO:0000313" key="13">
    <source>
        <dbReference type="EMBL" id="MBK7424119.1"/>
    </source>
</evidence>
<dbReference type="GO" id="GO:0005524">
    <property type="term" value="F:ATP binding"/>
    <property type="evidence" value="ECO:0007669"/>
    <property type="project" value="UniProtKB-KW"/>
</dbReference>
<keyword evidence="4 10" id="KW-0812">Transmembrane</keyword>
<evidence type="ECO:0000313" key="14">
    <source>
        <dbReference type="Proteomes" id="UP000886602"/>
    </source>
</evidence>
<evidence type="ECO:0000256" key="9">
    <source>
        <dbReference type="SAM" id="MobiDB-lite"/>
    </source>
</evidence>
<dbReference type="CDD" id="cd18582">
    <property type="entry name" value="ABC_6TM_ATM1_ABCB7"/>
    <property type="match status" value="1"/>
</dbReference>
<dbReference type="SUPFAM" id="SSF52540">
    <property type="entry name" value="P-loop containing nucleoside triphosphate hydrolases"/>
    <property type="match status" value="1"/>
</dbReference>
<sequence length="616" mass="69007">MRRSSRNASEYRSTAGQPTSDSHLWRTLSSLAPYLWQYKWRVLLALSCLLCAKVANVSVPLVFKNMIDGLTGTQQVLALPALLLALYGGLRFSTSLFTELREILFARVTQQAVRRIALEVFRHLHALSLRFHLERQTGGVSRDIERGSRSISSLISYTLYSILPTLVEMSLVLGILFFKYDFGFVLITLLSLTAYIVFTIKVSNWRIDLRRRVNDTDSAANTRAVDSLLNYETVKYFNNEEYEARRYDSQMRQWEDAATRSQISLSWLNLGQQIIIALGVTAMMWRAAAGVVDGKMTIGDLVLVNAFLIQLYMPLTFLGVIYREIRQSLTDIERMFDLLAVNREIADAANAIVLDAKSVKVRFASVDFSYEPKRQILFGVDFEIPAGHTVAVVGESGSGKSTLARLLYRFYDIDGGRICINDCDLRQLTQASLRTAIAIVPQDTVLFNDSIYYNIQYGRPEASREEVLAAARAAQLSEFIELLPEGYETRVGERGLKLSGGEKQRVAIARALLKNPPLLIFDEATSALDSRTEKAIQASLDYAARGRTTLVIAHRLSTIMNADQILVMDGGRIVERGSHQALLEANGGYAQMWALQQQEEAVEVEVERESAAAHAL</sequence>
<reference evidence="13" key="1">
    <citation type="submission" date="2020-10" db="EMBL/GenBank/DDBJ databases">
        <title>Connecting structure to function with the recovery of over 1000 high-quality activated sludge metagenome-assembled genomes encoding full-length rRNA genes using long-read sequencing.</title>
        <authorList>
            <person name="Singleton C.M."/>
            <person name="Petriglieri F."/>
            <person name="Kristensen J.M."/>
            <person name="Kirkegaard R.H."/>
            <person name="Michaelsen T.Y."/>
            <person name="Andersen M.H."/>
            <person name="Karst S.M."/>
            <person name="Dueholm M.S."/>
            <person name="Nielsen P.H."/>
            <person name="Albertsen M."/>
        </authorList>
    </citation>
    <scope>NUCLEOTIDE SEQUENCE</scope>
    <source>
        <strain evidence="13">EsbW_18-Q3-R4-48_MAXAC.044</strain>
    </source>
</reference>
<feature type="transmembrane region" description="Helical" evidence="10">
    <location>
        <begin position="154"/>
        <end position="178"/>
    </location>
</feature>
<keyword evidence="5" id="KW-0547">Nucleotide-binding</keyword>
<dbReference type="InterPro" id="IPR039421">
    <property type="entry name" value="Type_1_exporter"/>
</dbReference>
<dbReference type="InterPro" id="IPR003593">
    <property type="entry name" value="AAA+_ATPase"/>
</dbReference>
<feature type="transmembrane region" description="Helical" evidence="10">
    <location>
        <begin position="270"/>
        <end position="289"/>
    </location>
</feature>
<dbReference type="EMBL" id="JADJNC010000024">
    <property type="protein sequence ID" value="MBK7424119.1"/>
    <property type="molecule type" value="Genomic_DNA"/>
</dbReference>
<feature type="transmembrane region" description="Helical" evidence="10">
    <location>
        <begin position="301"/>
        <end position="322"/>
    </location>
</feature>
<dbReference type="InterPro" id="IPR027417">
    <property type="entry name" value="P-loop_NTPase"/>
</dbReference>
<feature type="transmembrane region" description="Helical" evidence="10">
    <location>
        <begin position="42"/>
        <end position="63"/>
    </location>
</feature>
<keyword evidence="8 10" id="KW-0472">Membrane</keyword>
<name>A0A9D7F8K3_9RHOO</name>
<keyword evidence="6 13" id="KW-0067">ATP-binding</keyword>
<feature type="region of interest" description="Disordered" evidence="9">
    <location>
        <begin position="1"/>
        <end position="21"/>
    </location>
</feature>
<dbReference type="PANTHER" id="PTHR24221:SF402">
    <property type="entry name" value="IRON-SULFUR CLUSTERS TRANSPORTER ABCB7, MITOCHONDRIAL"/>
    <property type="match status" value="1"/>
</dbReference>
<dbReference type="GO" id="GO:0016887">
    <property type="term" value="F:ATP hydrolysis activity"/>
    <property type="evidence" value="ECO:0007669"/>
    <property type="project" value="InterPro"/>
</dbReference>
<dbReference type="InterPro" id="IPR017871">
    <property type="entry name" value="ABC_transporter-like_CS"/>
</dbReference>
<feature type="domain" description="ABC transmembrane type-1" evidence="12">
    <location>
        <begin position="43"/>
        <end position="327"/>
    </location>
</feature>
<dbReference type="PROSITE" id="PS50893">
    <property type="entry name" value="ABC_TRANSPORTER_2"/>
    <property type="match status" value="1"/>
</dbReference>
<dbReference type="Proteomes" id="UP000886602">
    <property type="component" value="Unassembled WGS sequence"/>
</dbReference>
<feature type="transmembrane region" description="Helical" evidence="10">
    <location>
        <begin position="184"/>
        <end position="202"/>
    </location>
</feature>
<dbReference type="Gene3D" id="3.40.50.300">
    <property type="entry name" value="P-loop containing nucleotide triphosphate hydrolases"/>
    <property type="match status" value="1"/>
</dbReference>
<feature type="domain" description="ABC transporter" evidence="11">
    <location>
        <begin position="361"/>
        <end position="595"/>
    </location>
</feature>
<evidence type="ECO:0000256" key="8">
    <source>
        <dbReference type="ARBA" id="ARBA00023136"/>
    </source>
</evidence>
<comment type="subcellular location">
    <subcellularLocation>
        <location evidence="1">Cell membrane</location>
        <topology evidence="1">Multi-pass membrane protein</topology>
    </subcellularLocation>
</comment>
<evidence type="ECO:0000256" key="3">
    <source>
        <dbReference type="ARBA" id="ARBA00022475"/>
    </source>
</evidence>
<evidence type="ECO:0000256" key="7">
    <source>
        <dbReference type="ARBA" id="ARBA00022989"/>
    </source>
</evidence>
<keyword evidence="2" id="KW-0813">Transport</keyword>
<evidence type="ECO:0000256" key="6">
    <source>
        <dbReference type="ARBA" id="ARBA00022840"/>
    </source>
</evidence>
<dbReference type="SMART" id="SM00382">
    <property type="entry name" value="AAA"/>
    <property type="match status" value="1"/>
</dbReference>
<organism evidence="13 14">
    <name type="scientific">Candidatus Propionivibrio dominans</name>
    <dbReference type="NCBI Taxonomy" id="2954373"/>
    <lineage>
        <taxon>Bacteria</taxon>
        <taxon>Pseudomonadati</taxon>
        <taxon>Pseudomonadota</taxon>
        <taxon>Betaproteobacteria</taxon>
        <taxon>Rhodocyclales</taxon>
        <taxon>Rhodocyclaceae</taxon>
        <taxon>Propionivibrio</taxon>
    </lineage>
</organism>
<comment type="caution">
    <text evidence="13">The sequence shown here is derived from an EMBL/GenBank/DDBJ whole genome shotgun (WGS) entry which is preliminary data.</text>
</comment>
<dbReference type="InterPro" id="IPR011527">
    <property type="entry name" value="ABC1_TM_dom"/>
</dbReference>
<evidence type="ECO:0000256" key="5">
    <source>
        <dbReference type="ARBA" id="ARBA00022741"/>
    </source>
</evidence>
<dbReference type="PROSITE" id="PS50929">
    <property type="entry name" value="ABC_TM1F"/>
    <property type="match status" value="1"/>
</dbReference>
<dbReference type="GO" id="GO:0006879">
    <property type="term" value="P:intracellular iron ion homeostasis"/>
    <property type="evidence" value="ECO:0007669"/>
    <property type="project" value="TreeGrafter"/>
</dbReference>
<dbReference type="InterPro" id="IPR003439">
    <property type="entry name" value="ABC_transporter-like_ATP-bd"/>
</dbReference>
<evidence type="ECO:0000259" key="11">
    <source>
        <dbReference type="PROSITE" id="PS50893"/>
    </source>
</evidence>
<evidence type="ECO:0000256" key="2">
    <source>
        <dbReference type="ARBA" id="ARBA00022448"/>
    </source>
</evidence>
<dbReference type="PROSITE" id="PS00211">
    <property type="entry name" value="ABC_TRANSPORTER_1"/>
    <property type="match status" value="1"/>
</dbReference>
<dbReference type="InterPro" id="IPR036640">
    <property type="entry name" value="ABC1_TM_sf"/>
</dbReference>
<evidence type="ECO:0000259" key="12">
    <source>
        <dbReference type="PROSITE" id="PS50929"/>
    </source>
</evidence>
<dbReference type="Gene3D" id="1.20.1560.10">
    <property type="entry name" value="ABC transporter type 1, transmembrane domain"/>
    <property type="match status" value="1"/>
</dbReference>
<dbReference type="SUPFAM" id="SSF90123">
    <property type="entry name" value="ABC transporter transmembrane region"/>
    <property type="match status" value="1"/>
</dbReference>
<protein>
    <submittedName>
        <fullName evidence="13">ABC transporter ATP-binding protein/permease</fullName>
    </submittedName>
</protein>
<dbReference type="Pfam" id="PF00005">
    <property type="entry name" value="ABC_tran"/>
    <property type="match status" value="1"/>
</dbReference>
<dbReference type="GO" id="GO:0005886">
    <property type="term" value="C:plasma membrane"/>
    <property type="evidence" value="ECO:0007669"/>
    <property type="project" value="UniProtKB-SubCell"/>
</dbReference>
<dbReference type="AlphaFoldDB" id="A0A9D7F8K3"/>
<keyword evidence="3" id="KW-1003">Cell membrane</keyword>
<accession>A0A9D7F8K3</accession>